<name>A0A2P5AJ40_PARAD</name>
<evidence type="ECO:0000313" key="1">
    <source>
        <dbReference type="EMBL" id="PON36575.1"/>
    </source>
</evidence>
<keyword evidence="2" id="KW-1185">Reference proteome</keyword>
<comment type="caution">
    <text evidence="1">The sequence shown here is derived from an EMBL/GenBank/DDBJ whole genome shotgun (WGS) entry which is preliminary data.</text>
</comment>
<dbReference type="Proteomes" id="UP000237105">
    <property type="component" value="Unassembled WGS sequence"/>
</dbReference>
<organism evidence="1 2">
    <name type="scientific">Parasponia andersonii</name>
    <name type="common">Sponia andersonii</name>
    <dbReference type="NCBI Taxonomy" id="3476"/>
    <lineage>
        <taxon>Eukaryota</taxon>
        <taxon>Viridiplantae</taxon>
        <taxon>Streptophyta</taxon>
        <taxon>Embryophyta</taxon>
        <taxon>Tracheophyta</taxon>
        <taxon>Spermatophyta</taxon>
        <taxon>Magnoliopsida</taxon>
        <taxon>eudicotyledons</taxon>
        <taxon>Gunneridae</taxon>
        <taxon>Pentapetalae</taxon>
        <taxon>rosids</taxon>
        <taxon>fabids</taxon>
        <taxon>Rosales</taxon>
        <taxon>Cannabaceae</taxon>
        <taxon>Parasponia</taxon>
    </lineage>
</organism>
<proteinExistence type="predicted"/>
<dbReference type="AlphaFoldDB" id="A0A2P5AJ40"/>
<gene>
    <name evidence="1" type="ORF">PanWU01x14_327130</name>
</gene>
<accession>A0A2P5AJ40</accession>
<reference evidence="2" key="1">
    <citation type="submission" date="2016-06" db="EMBL/GenBank/DDBJ databases">
        <title>Parallel loss of symbiosis genes in relatives of nitrogen-fixing non-legume Parasponia.</title>
        <authorList>
            <person name="Van Velzen R."/>
            <person name="Holmer R."/>
            <person name="Bu F."/>
            <person name="Rutten L."/>
            <person name="Van Zeijl A."/>
            <person name="Liu W."/>
            <person name="Santuari L."/>
            <person name="Cao Q."/>
            <person name="Sharma T."/>
            <person name="Shen D."/>
            <person name="Roswanjaya Y."/>
            <person name="Wardhani T."/>
            <person name="Kalhor M.S."/>
            <person name="Jansen J."/>
            <person name="Van den Hoogen J."/>
            <person name="Gungor B."/>
            <person name="Hartog M."/>
            <person name="Hontelez J."/>
            <person name="Verver J."/>
            <person name="Yang W.-C."/>
            <person name="Schijlen E."/>
            <person name="Repin R."/>
            <person name="Schilthuizen M."/>
            <person name="Schranz E."/>
            <person name="Heidstra R."/>
            <person name="Miyata K."/>
            <person name="Fedorova E."/>
            <person name="Kohlen W."/>
            <person name="Bisseling T."/>
            <person name="Smit S."/>
            <person name="Geurts R."/>
        </authorList>
    </citation>
    <scope>NUCLEOTIDE SEQUENCE [LARGE SCALE GENOMIC DNA]</scope>
    <source>
        <strain evidence="2">cv. WU1-14</strain>
    </source>
</reference>
<feature type="non-terminal residue" evidence="1">
    <location>
        <position position="1"/>
    </location>
</feature>
<dbReference type="EMBL" id="JXTB01000562">
    <property type="protein sequence ID" value="PON36575.1"/>
    <property type="molecule type" value="Genomic_DNA"/>
</dbReference>
<protein>
    <submittedName>
        <fullName evidence="1">Uncharacterized protein</fullName>
    </submittedName>
</protein>
<sequence length="145" mass="16474">SPLVFLVPKLQEHVHKIIQILSVAEKPIDPQQSSRPQNPIPIKQHEIHQQQVYPAIEKPGSMNQIHGVIKERKPLVQCNIERNQASECNHLIERSSNVESSCDDCDILFSHPCCKTPCANSKVQTNPYLPMLNGQNIIDQEINRE</sequence>
<evidence type="ECO:0000313" key="2">
    <source>
        <dbReference type="Proteomes" id="UP000237105"/>
    </source>
</evidence>